<dbReference type="PROSITE" id="PS00237">
    <property type="entry name" value="G_PROTEIN_RECEP_F1_1"/>
    <property type="match status" value="1"/>
</dbReference>
<sequence length="560" mass="62470">MLFQLNCGKNGNGWCQMEWVEVLTPLHSVLPSETSDMESEYAPDSQGAAAPPVSYGERERRAVNFNSSEVRLDISARTRLFLEVLIVLMALGAVAGNILVIVIVAATKTFHSVTSVLIINLAISDFLVGIGVMPFVAISVMYDGWVDCTDLCLYVGYTSSVYCTASVLTLAAIALDRYYAIIDCLHYSSQSTVWRTVAAVIWIWLQAAVTSCPPLLGWSHLDYIAPMYSCAVDWSRSPSYTGFVAAFSFMLPACIMVFCYVKIVKVARGHARRIHDLEDHLQRNRPHRAEQEEKPTFSRLIYCISGKILPEPHRDKTLSSPCPSSSSSSTGRLHNLMTRHGFHSKEHHGVFRLFLVIFAFFCCWMPYIIVALVQAIETATSHQSTHIPNNVITFAYWLALLNSDINPLLYALLSKRFQKALKSLRHKLHARVSQQVSNPQTCTEHSPQCPRHTAASSINSVYPERAFNSSLFSLDSCTPEGYKGHLNNLLPGHLSSPVKLERTKECVRVKPEGQGLDTQHLQVPSAPVESDKPSRPSSPSDRQVTFFYGKITVKVERDVQ</sequence>
<keyword evidence="8 9" id="KW-0807">Transducer</keyword>
<dbReference type="Gene3D" id="1.20.1070.10">
    <property type="entry name" value="Rhodopsin 7-helix transmembrane proteins"/>
    <property type="match status" value="1"/>
</dbReference>
<feature type="non-terminal residue" evidence="13">
    <location>
        <position position="560"/>
    </location>
</feature>
<dbReference type="InterPro" id="IPR017452">
    <property type="entry name" value="GPCR_Rhodpsn_7TM"/>
</dbReference>
<evidence type="ECO:0000256" key="9">
    <source>
        <dbReference type="RuleBase" id="RU000688"/>
    </source>
</evidence>
<dbReference type="PANTHER" id="PTHR22752:SF13">
    <property type="entry name" value="5-HYDROXYTRYPTAMINE RECEPTOR 1B"/>
    <property type="match status" value="1"/>
</dbReference>
<feature type="non-terminal residue" evidence="13">
    <location>
        <position position="1"/>
    </location>
</feature>
<keyword evidence="14" id="KW-1185">Reference proteome</keyword>
<protein>
    <submittedName>
        <fullName evidence="13">ADA1A protein</fullName>
    </submittedName>
</protein>
<evidence type="ECO:0000256" key="7">
    <source>
        <dbReference type="ARBA" id="ARBA00023170"/>
    </source>
</evidence>
<dbReference type="PANTHER" id="PTHR22752">
    <property type="entry name" value="G PROTEIN-COUPLED RECEPTOR"/>
    <property type="match status" value="1"/>
</dbReference>
<evidence type="ECO:0000256" key="10">
    <source>
        <dbReference type="SAM" id="MobiDB-lite"/>
    </source>
</evidence>
<dbReference type="Pfam" id="PF00001">
    <property type="entry name" value="7tm_1"/>
    <property type="match status" value="1"/>
</dbReference>
<evidence type="ECO:0000256" key="1">
    <source>
        <dbReference type="ARBA" id="ARBA00004651"/>
    </source>
</evidence>
<evidence type="ECO:0000313" key="14">
    <source>
        <dbReference type="Proteomes" id="UP000736164"/>
    </source>
</evidence>
<evidence type="ECO:0000313" key="13">
    <source>
        <dbReference type="EMBL" id="MBN3320336.1"/>
    </source>
</evidence>
<gene>
    <name evidence="13" type="primary">Adra1a_0</name>
    <name evidence="13" type="ORF">GTO95_0016764</name>
</gene>
<evidence type="ECO:0000256" key="2">
    <source>
        <dbReference type="ARBA" id="ARBA00022475"/>
    </source>
</evidence>
<evidence type="ECO:0000256" key="8">
    <source>
        <dbReference type="ARBA" id="ARBA00023224"/>
    </source>
</evidence>
<dbReference type="SMART" id="SM01381">
    <property type="entry name" value="7TM_GPCR_Srsx"/>
    <property type="match status" value="1"/>
</dbReference>
<keyword evidence="7 9" id="KW-0675">Receptor</keyword>
<dbReference type="PRINTS" id="PR00237">
    <property type="entry name" value="GPCRRHODOPSN"/>
</dbReference>
<dbReference type="EMBL" id="JAAWVO010051054">
    <property type="protein sequence ID" value="MBN3320336.1"/>
    <property type="molecule type" value="Genomic_DNA"/>
</dbReference>
<feature type="transmembrane region" description="Helical" evidence="11">
    <location>
        <begin position="154"/>
        <end position="175"/>
    </location>
</feature>
<keyword evidence="3 9" id="KW-0812">Transmembrane</keyword>
<dbReference type="PROSITE" id="PS50262">
    <property type="entry name" value="G_PROTEIN_RECEP_F1_2"/>
    <property type="match status" value="1"/>
</dbReference>
<dbReference type="SUPFAM" id="SSF81321">
    <property type="entry name" value="Family A G protein-coupled receptor-like"/>
    <property type="match status" value="1"/>
</dbReference>
<feature type="transmembrane region" description="Helical" evidence="11">
    <location>
        <begin position="117"/>
        <end position="142"/>
    </location>
</feature>
<dbReference type="AlphaFoldDB" id="A0A8J7TEU9"/>
<keyword evidence="5 9" id="KW-0297">G-protein coupled receptor</keyword>
<feature type="transmembrane region" description="Helical" evidence="11">
    <location>
        <begin position="353"/>
        <end position="374"/>
    </location>
</feature>
<feature type="transmembrane region" description="Helical" evidence="11">
    <location>
        <begin position="240"/>
        <end position="263"/>
    </location>
</feature>
<feature type="region of interest" description="Disordered" evidence="10">
    <location>
        <begin position="511"/>
        <end position="543"/>
    </location>
</feature>
<feature type="transmembrane region" description="Helical" evidence="11">
    <location>
        <begin position="196"/>
        <end position="220"/>
    </location>
</feature>
<organism evidence="13 14">
    <name type="scientific">Atractosteus spatula</name>
    <name type="common">Alligator gar</name>
    <name type="synonym">Lepisosteus spatula</name>
    <dbReference type="NCBI Taxonomy" id="7917"/>
    <lineage>
        <taxon>Eukaryota</taxon>
        <taxon>Metazoa</taxon>
        <taxon>Chordata</taxon>
        <taxon>Craniata</taxon>
        <taxon>Vertebrata</taxon>
        <taxon>Euteleostomi</taxon>
        <taxon>Actinopterygii</taxon>
        <taxon>Neopterygii</taxon>
        <taxon>Holostei</taxon>
        <taxon>Semionotiformes</taxon>
        <taxon>Lepisosteidae</taxon>
        <taxon>Atractosteus</taxon>
    </lineage>
</organism>
<name>A0A8J7TEU9_ATRSP</name>
<keyword evidence="2" id="KW-1003">Cell membrane</keyword>
<comment type="caution">
    <text evidence="13">The sequence shown here is derived from an EMBL/GenBank/DDBJ whole genome shotgun (WGS) entry which is preliminary data.</text>
</comment>
<evidence type="ECO:0000256" key="11">
    <source>
        <dbReference type="SAM" id="Phobius"/>
    </source>
</evidence>
<evidence type="ECO:0000256" key="3">
    <source>
        <dbReference type="ARBA" id="ARBA00022692"/>
    </source>
</evidence>
<dbReference type="InterPro" id="IPR000276">
    <property type="entry name" value="GPCR_Rhodpsn"/>
</dbReference>
<feature type="domain" description="G-protein coupled receptors family 1 profile" evidence="12">
    <location>
        <begin position="96"/>
        <end position="410"/>
    </location>
</feature>
<proteinExistence type="inferred from homology"/>
<evidence type="ECO:0000259" key="12">
    <source>
        <dbReference type="PROSITE" id="PS50262"/>
    </source>
</evidence>
<keyword evidence="6 11" id="KW-0472">Membrane</keyword>
<dbReference type="GO" id="GO:0005886">
    <property type="term" value="C:plasma membrane"/>
    <property type="evidence" value="ECO:0007669"/>
    <property type="project" value="UniProtKB-SubCell"/>
</dbReference>
<dbReference type="GO" id="GO:0004930">
    <property type="term" value="F:G protein-coupled receptor activity"/>
    <property type="evidence" value="ECO:0007669"/>
    <property type="project" value="UniProtKB-KW"/>
</dbReference>
<evidence type="ECO:0000256" key="6">
    <source>
        <dbReference type="ARBA" id="ARBA00023136"/>
    </source>
</evidence>
<feature type="transmembrane region" description="Helical" evidence="11">
    <location>
        <begin position="80"/>
        <end position="105"/>
    </location>
</feature>
<reference evidence="13" key="1">
    <citation type="journal article" date="2021" name="Cell">
        <title>Tracing the genetic footprints of vertebrate landing in non-teleost ray-finned fishes.</title>
        <authorList>
            <person name="Bi X."/>
            <person name="Wang K."/>
            <person name="Yang L."/>
            <person name="Pan H."/>
            <person name="Jiang H."/>
            <person name="Wei Q."/>
            <person name="Fang M."/>
            <person name="Yu H."/>
            <person name="Zhu C."/>
            <person name="Cai Y."/>
            <person name="He Y."/>
            <person name="Gan X."/>
            <person name="Zeng H."/>
            <person name="Yu D."/>
            <person name="Zhu Y."/>
            <person name="Jiang H."/>
            <person name="Qiu Q."/>
            <person name="Yang H."/>
            <person name="Zhang Y.E."/>
            <person name="Wang W."/>
            <person name="Zhu M."/>
            <person name="He S."/>
            <person name="Zhang G."/>
        </authorList>
    </citation>
    <scope>NUCLEOTIDE SEQUENCE</scope>
    <source>
        <strain evidence="13">Allg_001</strain>
    </source>
</reference>
<evidence type="ECO:0000256" key="4">
    <source>
        <dbReference type="ARBA" id="ARBA00022989"/>
    </source>
</evidence>
<dbReference type="Proteomes" id="UP000736164">
    <property type="component" value="Unassembled WGS sequence"/>
</dbReference>
<comment type="similarity">
    <text evidence="9">Belongs to the G-protein coupled receptor 1 family.</text>
</comment>
<dbReference type="CDD" id="cd00637">
    <property type="entry name" value="7tm_classA_rhodopsin-like"/>
    <property type="match status" value="1"/>
</dbReference>
<evidence type="ECO:0000256" key="5">
    <source>
        <dbReference type="ARBA" id="ARBA00023040"/>
    </source>
</evidence>
<accession>A0A8J7TEU9</accession>
<keyword evidence="4 11" id="KW-1133">Transmembrane helix</keyword>
<feature type="transmembrane region" description="Helical" evidence="11">
    <location>
        <begin position="394"/>
        <end position="413"/>
    </location>
</feature>
<comment type="subcellular location">
    <subcellularLocation>
        <location evidence="1">Cell membrane</location>
        <topology evidence="1">Multi-pass membrane protein</topology>
    </subcellularLocation>
</comment>
<dbReference type="FunFam" id="1.20.1070.10:FF:000497">
    <property type="entry name" value="Predicted protein"/>
    <property type="match status" value="1"/>
</dbReference>